<proteinExistence type="inferred from homology"/>
<protein>
    <submittedName>
        <fullName evidence="5">NUDIX domain-containing protein</fullName>
    </submittedName>
</protein>
<dbReference type="Pfam" id="PF00293">
    <property type="entry name" value="NUDIX"/>
    <property type="match status" value="1"/>
</dbReference>
<name>A0A3L7JG07_9HYPH</name>
<dbReference type="GO" id="GO:0016787">
    <property type="term" value="F:hydrolase activity"/>
    <property type="evidence" value="ECO:0007669"/>
    <property type="project" value="UniProtKB-KW"/>
</dbReference>
<dbReference type="SUPFAM" id="SSF55811">
    <property type="entry name" value="Nudix"/>
    <property type="match status" value="1"/>
</dbReference>
<dbReference type="PANTHER" id="PTHR43736:SF1">
    <property type="entry name" value="DIHYDRONEOPTERIN TRIPHOSPHATE DIPHOSPHATASE"/>
    <property type="match status" value="1"/>
</dbReference>
<dbReference type="Gene3D" id="3.90.79.10">
    <property type="entry name" value="Nucleoside Triphosphate Pyrophosphohydrolase"/>
    <property type="match status" value="1"/>
</dbReference>
<evidence type="ECO:0000256" key="3">
    <source>
        <dbReference type="RuleBase" id="RU003476"/>
    </source>
</evidence>
<dbReference type="PANTHER" id="PTHR43736">
    <property type="entry name" value="ADP-RIBOSE PYROPHOSPHATASE"/>
    <property type="match status" value="1"/>
</dbReference>
<evidence type="ECO:0000256" key="1">
    <source>
        <dbReference type="ARBA" id="ARBA00001946"/>
    </source>
</evidence>
<dbReference type="Proteomes" id="UP000281094">
    <property type="component" value="Unassembled WGS sequence"/>
</dbReference>
<sequence>MGWVGAILYRGGNASSVSRSKWSSILCDEVVREKRPHMRRNFPAQPCGVKRSLAMDDTIEGVSVIIRREECFLLVRRAHPPFQYMLAFPGGRVRKGESLHDAARREVEEETGLSTNALEAADTFDIETEKGRYRLHVFSATAEGDAVAGDDAASLYWLDLEAMQRQRKEITEDTLRLAQSFATEKAHRVERPS</sequence>
<dbReference type="PRINTS" id="PR00502">
    <property type="entry name" value="NUDIXFAMILY"/>
</dbReference>
<dbReference type="PROSITE" id="PS51462">
    <property type="entry name" value="NUDIX"/>
    <property type="match status" value="1"/>
</dbReference>
<keyword evidence="2 3" id="KW-0378">Hydrolase</keyword>
<dbReference type="PROSITE" id="PS00893">
    <property type="entry name" value="NUDIX_BOX"/>
    <property type="match status" value="1"/>
</dbReference>
<gene>
    <name evidence="5" type="ORF">D8780_04660</name>
</gene>
<organism evidence="5 6">
    <name type="scientific">Notoacmeibacter ruber</name>
    <dbReference type="NCBI Taxonomy" id="2670375"/>
    <lineage>
        <taxon>Bacteria</taxon>
        <taxon>Pseudomonadati</taxon>
        <taxon>Pseudomonadota</taxon>
        <taxon>Alphaproteobacteria</taxon>
        <taxon>Hyphomicrobiales</taxon>
        <taxon>Notoacmeibacteraceae</taxon>
        <taxon>Notoacmeibacter</taxon>
    </lineage>
</organism>
<dbReference type="EMBL" id="RCWN01000001">
    <property type="protein sequence ID" value="RLQ89404.1"/>
    <property type="molecule type" value="Genomic_DNA"/>
</dbReference>
<comment type="similarity">
    <text evidence="3">Belongs to the Nudix hydrolase family.</text>
</comment>
<dbReference type="CDD" id="cd04673">
    <property type="entry name" value="NUDIX_ADPRase"/>
    <property type="match status" value="1"/>
</dbReference>
<accession>A0A3L7JG07</accession>
<dbReference type="InterPro" id="IPR000086">
    <property type="entry name" value="NUDIX_hydrolase_dom"/>
</dbReference>
<dbReference type="AlphaFoldDB" id="A0A3L7JG07"/>
<evidence type="ECO:0000313" key="5">
    <source>
        <dbReference type="EMBL" id="RLQ89404.1"/>
    </source>
</evidence>
<evidence type="ECO:0000256" key="2">
    <source>
        <dbReference type="ARBA" id="ARBA00022801"/>
    </source>
</evidence>
<dbReference type="InterPro" id="IPR020084">
    <property type="entry name" value="NUDIX_hydrolase_CS"/>
</dbReference>
<dbReference type="InterPro" id="IPR015797">
    <property type="entry name" value="NUDIX_hydrolase-like_dom_sf"/>
</dbReference>
<dbReference type="InterPro" id="IPR020476">
    <property type="entry name" value="Nudix_hydrolase"/>
</dbReference>
<evidence type="ECO:0000313" key="6">
    <source>
        <dbReference type="Proteomes" id="UP000281094"/>
    </source>
</evidence>
<feature type="domain" description="Nudix hydrolase" evidence="4">
    <location>
        <begin position="57"/>
        <end position="179"/>
    </location>
</feature>
<comment type="cofactor">
    <cofactor evidence="1">
        <name>Mg(2+)</name>
        <dbReference type="ChEBI" id="CHEBI:18420"/>
    </cofactor>
</comment>
<keyword evidence="6" id="KW-1185">Reference proteome</keyword>
<reference evidence="5 6" key="1">
    <citation type="submission" date="2018-10" db="EMBL/GenBank/DDBJ databases">
        <title>Notoacmeibacter sp. M2BS9Y-3-1, whole genome shotgun sequence.</title>
        <authorList>
            <person name="Tuo L."/>
        </authorList>
    </citation>
    <scope>NUCLEOTIDE SEQUENCE [LARGE SCALE GENOMIC DNA]</scope>
    <source>
        <strain evidence="5 6">M2BS9Y-3-1</strain>
    </source>
</reference>
<evidence type="ECO:0000259" key="4">
    <source>
        <dbReference type="PROSITE" id="PS51462"/>
    </source>
</evidence>
<comment type="caution">
    <text evidence="5">The sequence shown here is derived from an EMBL/GenBank/DDBJ whole genome shotgun (WGS) entry which is preliminary data.</text>
</comment>